<dbReference type="RefSeq" id="WP_184933453.1">
    <property type="nucleotide sequence ID" value="NZ_JACHJV010000001.1"/>
</dbReference>
<dbReference type="Proteomes" id="UP000540506">
    <property type="component" value="Unassembled WGS sequence"/>
</dbReference>
<keyword evidence="1" id="KW-0472">Membrane</keyword>
<name>A0A7W7QWH5_KITKI</name>
<comment type="caution">
    <text evidence="2">The sequence shown here is derived from an EMBL/GenBank/DDBJ whole genome shotgun (WGS) entry which is preliminary data.</text>
</comment>
<organism evidence="2 3">
    <name type="scientific">Kitasatospora kifunensis</name>
    <name type="common">Streptomyces kifunensis</name>
    <dbReference type="NCBI Taxonomy" id="58351"/>
    <lineage>
        <taxon>Bacteria</taxon>
        <taxon>Bacillati</taxon>
        <taxon>Actinomycetota</taxon>
        <taxon>Actinomycetes</taxon>
        <taxon>Kitasatosporales</taxon>
        <taxon>Streptomycetaceae</taxon>
        <taxon>Kitasatospora</taxon>
    </lineage>
</organism>
<accession>A0A7W7QWH5</accession>
<keyword evidence="1" id="KW-1133">Transmembrane helix</keyword>
<evidence type="ECO:0000256" key="1">
    <source>
        <dbReference type="SAM" id="Phobius"/>
    </source>
</evidence>
<feature type="transmembrane region" description="Helical" evidence="1">
    <location>
        <begin position="141"/>
        <end position="162"/>
    </location>
</feature>
<evidence type="ECO:0000313" key="3">
    <source>
        <dbReference type="Proteomes" id="UP000540506"/>
    </source>
</evidence>
<gene>
    <name evidence="2" type="ORF">FHR34_000056</name>
</gene>
<reference evidence="2 3" key="1">
    <citation type="submission" date="2020-08" db="EMBL/GenBank/DDBJ databases">
        <title>Sequencing the genomes of 1000 actinobacteria strains.</title>
        <authorList>
            <person name="Klenk H.-P."/>
        </authorList>
    </citation>
    <scope>NUCLEOTIDE SEQUENCE [LARGE SCALE GENOMIC DNA]</scope>
    <source>
        <strain evidence="2 3">DSM 41654</strain>
    </source>
</reference>
<dbReference type="AlphaFoldDB" id="A0A7W7QWH5"/>
<protein>
    <submittedName>
        <fullName evidence="2">Drug/metabolite transporter (DMT)-like permease</fullName>
    </submittedName>
</protein>
<dbReference type="EMBL" id="JACHJV010000001">
    <property type="protein sequence ID" value="MBB4921063.1"/>
    <property type="molecule type" value="Genomic_DNA"/>
</dbReference>
<keyword evidence="3" id="KW-1185">Reference proteome</keyword>
<proteinExistence type="predicted"/>
<keyword evidence="1" id="KW-0812">Transmembrane</keyword>
<evidence type="ECO:0000313" key="2">
    <source>
        <dbReference type="EMBL" id="MBB4921063.1"/>
    </source>
</evidence>
<feature type="transmembrane region" description="Helical" evidence="1">
    <location>
        <begin position="76"/>
        <end position="96"/>
    </location>
</feature>
<sequence>MSTPSSAPSGANSAAGQRNRVLTKEVLQLSASLLALLSLLMFGLSYFAASEYFHALGLTPEQAGIDKQTLLTRVGAIASVLIAFCLPIMYSLALLAKRLILRTPLRVLHEYPLAKSLAFGSALGVVVCAPGWHPLDHPREVLVIGAAFGVAVYSPIAHHLVLKGFSTTSLCLAGLAVGCLAAAPALGDQAHQDALDLREHGRITSLASNIGVRATLANATWTDLGDAHRRGMIIYLGEQNGMAAFLPCGEHAVQRVPTAQLRLSLLGTDWGSHVVCTGALG</sequence>
<feature type="transmembrane region" description="Helical" evidence="1">
    <location>
        <begin position="117"/>
        <end position="135"/>
    </location>
</feature>
<feature type="transmembrane region" description="Helical" evidence="1">
    <location>
        <begin position="26"/>
        <end position="49"/>
    </location>
</feature>